<sequence>MADFTTSDGKRIHYTDTGSGQPLLCLAGLTRCGRDFSHLAPHVTDLRMITMDYRGRAQSEYDPDYMNYNVMREGQDAIELLDHLGLERVTLLGTSRGGLIAMTLAATQPQRLAGVILNDVGPVVSPEGIARIMEYVGKPPVSKTYGEAAKAMHAALAPQFPDVPAEVWQQQVETQYDETPDGLALRYDAKLRDALIEQAAAGPVPDLWPLFEALKELPTGAIRGENSDILEPGTLAEMQTRHPEMLTAVIPNRGHVPFLDEPQSLSLIRNILERAL</sequence>
<dbReference type="GO" id="GO:0016020">
    <property type="term" value="C:membrane"/>
    <property type="evidence" value="ECO:0007669"/>
    <property type="project" value="TreeGrafter"/>
</dbReference>
<gene>
    <name evidence="2" type="ORF">TRL7639_00784</name>
</gene>
<name>A0A1Y5RSH5_9RHOB</name>
<dbReference type="AlphaFoldDB" id="A0A1Y5RSH5"/>
<evidence type="ECO:0000313" key="2">
    <source>
        <dbReference type="EMBL" id="SLN24401.1"/>
    </source>
</evidence>
<dbReference type="EMBL" id="FWFO01000001">
    <property type="protein sequence ID" value="SLN24401.1"/>
    <property type="molecule type" value="Genomic_DNA"/>
</dbReference>
<dbReference type="RefSeq" id="WP_085794464.1">
    <property type="nucleotide sequence ID" value="NZ_FWFO01000001.1"/>
</dbReference>
<accession>A0A1Y5RSH5</accession>
<keyword evidence="2" id="KW-0378">Hydrolase</keyword>
<organism evidence="2 3">
    <name type="scientific">Falsiruegeria litorea R37</name>
    <dbReference type="NCBI Taxonomy" id="1200284"/>
    <lineage>
        <taxon>Bacteria</taxon>
        <taxon>Pseudomonadati</taxon>
        <taxon>Pseudomonadota</taxon>
        <taxon>Alphaproteobacteria</taxon>
        <taxon>Rhodobacterales</taxon>
        <taxon>Roseobacteraceae</taxon>
        <taxon>Falsiruegeria</taxon>
    </lineage>
</organism>
<dbReference type="SUPFAM" id="SSF53474">
    <property type="entry name" value="alpha/beta-Hydrolases"/>
    <property type="match status" value="1"/>
</dbReference>
<dbReference type="InterPro" id="IPR050266">
    <property type="entry name" value="AB_hydrolase_sf"/>
</dbReference>
<dbReference type="OrthoDB" id="9791366at2"/>
<dbReference type="PANTHER" id="PTHR43798:SF33">
    <property type="entry name" value="HYDROLASE, PUTATIVE (AFU_ORTHOLOGUE AFUA_2G14860)-RELATED"/>
    <property type="match status" value="1"/>
</dbReference>
<dbReference type="Pfam" id="PF00561">
    <property type="entry name" value="Abhydrolase_1"/>
    <property type="match status" value="1"/>
</dbReference>
<keyword evidence="3" id="KW-1185">Reference proteome</keyword>
<dbReference type="PANTHER" id="PTHR43798">
    <property type="entry name" value="MONOACYLGLYCEROL LIPASE"/>
    <property type="match status" value="1"/>
</dbReference>
<dbReference type="Gene3D" id="3.40.50.1820">
    <property type="entry name" value="alpha/beta hydrolase"/>
    <property type="match status" value="1"/>
</dbReference>
<dbReference type="Proteomes" id="UP000193077">
    <property type="component" value="Unassembled WGS sequence"/>
</dbReference>
<reference evidence="2 3" key="1">
    <citation type="submission" date="2017-03" db="EMBL/GenBank/DDBJ databases">
        <authorList>
            <person name="Afonso C.L."/>
            <person name="Miller P.J."/>
            <person name="Scott M.A."/>
            <person name="Spackman E."/>
            <person name="Goraichik I."/>
            <person name="Dimitrov K.M."/>
            <person name="Suarez D.L."/>
            <person name="Swayne D.E."/>
        </authorList>
    </citation>
    <scope>NUCLEOTIDE SEQUENCE [LARGE SCALE GENOMIC DNA]</scope>
    <source>
        <strain evidence="2 3">CECT 7639</strain>
    </source>
</reference>
<dbReference type="InterPro" id="IPR029058">
    <property type="entry name" value="AB_hydrolase_fold"/>
</dbReference>
<dbReference type="GO" id="GO:0050357">
    <property type="term" value="F:tropinesterase activity"/>
    <property type="evidence" value="ECO:0007669"/>
    <property type="project" value="UniProtKB-EC"/>
</dbReference>
<feature type="domain" description="AB hydrolase-1" evidence="1">
    <location>
        <begin position="22"/>
        <end position="134"/>
    </location>
</feature>
<protein>
    <submittedName>
        <fullName evidence="2">Tropinesterase</fullName>
        <ecNumber evidence="2">3.1.1.10</ecNumber>
    </submittedName>
</protein>
<dbReference type="InterPro" id="IPR000073">
    <property type="entry name" value="AB_hydrolase_1"/>
</dbReference>
<proteinExistence type="predicted"/>
<evidence type="ECO:0000259" key="1">
    <source>
        <dbReference type="Pfam" id="PF00561"/>
    </source>
</evidence>
<dbReference type="EC" id="3.1.1.10" evidence="2"/>
<evidence type="ECO:0000313" key="3">
    <source>
        <dbReference type="Proteomes" id="UP000193077"/>
    </source>
</evidence>